<feature type="transmembrane region" description="Helical" evidence="9">
    <location>
        <begin position="141"/>
        <end position="167"/>
    </location>
</feature>
<comment type="catalytic activity">
    <reaction evidence="9">
        <text>N-terminal S-1,2-diacyl-sn-glyceryl-L-cysteinyl-[lipoprotein] + a glycerophospholipid = N-acyl-S-1,2-diacyl-sn-glyceryl-L-cysteinyl-[lipoprotein] + a 2-acyl-sn-glycero-3-phospholipid + H(+)</text>
        <dbReference type="Rhea" id="RHEA:48228"/>
        <dbReference type="Rhea" id="RHEA-COMP:14681"/>
        <dbReference type="Rhea" id="RHEA-COMP:14684"/>
        <dbReference type="ChEBI" id="CHEBI:15378"/>
        <dbReference type="ChEBI" id="CHEBI:136912"/>
        <dbReference type="ChEBI" id="CHEBI:140656"/>
        <dbReference type="ChEBI" id="CHEBI:140657"/>
        <dbReference type="ChEBI" id="CHEBI:140660"/>
        <dbReference type="EC" id="2.3.1.269"/>
    </reaction>
</comment>
<evidence type="ECO:0000259" key="10">
    <source>
        <dbReference type="PROSITE" id="PS50263"/>
    </source>
</evidence>
<dbReference type="Pfam" id="PF00795">
    <property type="entry name" value="CN_hydrolase"/>
    <property type="match status" value="1"/>
</dbReference>
<keyword evidence="5 9" id="KW-0812">Transmembrane</keyword>
<dbReference type="EMBL" id="AP026866">
    <property type="protein sequence ID" value="BDS08898.1"/>
    <property type="molecule type" value="Genomic_DNA"/>
</dbReference>
<dbReference type="GO" id="GO:0005886">
    <property type="term" value="C:plasma membrane"/>
    <property type="evidence" value="ECO:0007669"/>
    <property type="project" value="UniProtKB-SubCell"/>
</dbReference>
<dbReference type="AlphaFoldDB" id="A0AAT9FSC0"/>
<keyword evidence="6 9" id="KW-1133">Transmembrane helix</keyword>
<evidence type="ECO:0000256" key="7">
    <source>
        <dbReference type="ARBA" id="ARBA00023136"/>
    </source>
</evidence>
<dbReference type="GO" id="GO:0016410">
    <property type="term" value="F:N-acyltransferase activity"/>
    <property type="evidence" value="ECO:0007669"/>
    <property type="project" value="UniProtKB-UniRule"/>
</dbReference>
<dbReference type="PROSITE" id="PS50263">
    <property type="entry name" value="CN_HYDROLASE"/>
    <property type="match status" value="1"/>
</dbReference>
<feature type="transmembrane region" description="Helical" evidence="9">
    <location>
        <begin position="430"/>
        <end position="453"/>
    </location>
</feature>
<dbReference type="GO" id="GO:0042158">
    <property type="term" value="P:lipoprotein biosynthetic process"/>
    <property type="evidence" value="ECO:0007669"/>
    <property type="project" value="UniProtKB-UniRule"/>
</dbReference>
<comment type="function">
    <text evidence="9">Catalyzes the phospholipid dependent N-acylation of the N-terminal cysteine of apolipoprotein, the last step in lipoprotein maturation.</text>
</comment>
<evidence type="ECO:0000256" key="1">
    <source>
        <dbReference type="ARBA" id="ARBA00004651"/>
    </source>
</evidence>
<evidence type="ECO:0000256" key="6">
    <source>
        <dbReference type="ARBA" id="ARBA00022989"/>
    </source>
</evidence>
<reference evidence="11" key="1">
    <citation type="submission" date="2024-07" db="EMBL/GenBank/DDBJ databases">
        <title>Complete genome sequence of Verrucomicrobiaceae bacterium NT6N.</title>
        <authorList>
            <person name="Huang C."/>
            <person name="Takami H."/>
            <person name="Hamasaki K."/>
        </authorList>
    </citation>
    <scope>NUCLEOTIDE SEQUENCE</scope>
    <source>
        <strain evidence="11">NT6N</strain>
    </source>
</reference>
<dbReference type="InterPro" id="IPR004563">
    <property type="entry name" value="Apolipo_AcylTrfase"/>
</dbReference>
<dbReference type="Pfam" id="PF20154">
    <property type="entry name" value="LNT_N"/>
    <property type="match status" value="1"/>
</dbReference>
<dbReference type="HAMAP" id="MF_01148">
    <property type="entry name" value="Lnt"/>
    <property type="match status" value="1"/>
</dbReference>
<keyword evidence="8 9" id="KW-0012">Acyltransferase</keyword>
<organism evidence="11">
    <name type="scientific">Oceaniferula spumae</name>
    <dbReference type="NCBI Taxonomy" id="2979115"/>
    <lineage>
        <taxon>Bacteria</taxon>
        <taxon>Pseudomonadati</taxon>
        <taxon>Verrucomicrobiota</taxon>
        <taxon>Verrucomicrobiia</taxon>
        <taxon>Verrucomicrobiales</taxon>
        <taxon>Verrucomicrobiaceae</taxon>
        <taxon>Oceaniferula</taxon>
    </lineage>
</organism>
<feature type="transmembrane region" description="Helical" evidence="9">
    <location>
        <begin position="6"/>
        <end position="37"/>
    </location>
</feature>
<comment type="similarity">
    <text evidence="2 9">Belongs to the CN hydrolase family. Apolipoprotein N-acyltransferase subfamily.</text>
</comment>
<feature type="transmembrane region" description="Helical" evidence="9">
    <location>
        <begin position="174"/>
        <end position="191"/>
    </location>
</feature>
<feature type="transmembrane region" description="Helical" evidence="9">
    <location>
        <begin position="74"/>
        <end position="93"/>
    </location>
</feature>
<dbReference type="InterPro" id="IPR045378">
    <property type="entry name" value="LNT_N"/>
</dbReference>
<dbReference type="KEGG" id="osu:NT6N_39380"/>
<comment type="pathway">
    <text evidence="9">Protein modification; lipoprotein biosynthesis (N-acyl transfer).</text>
</comment>
<evidence type="ECO:0000256" key="5">
    <source>
        <dbReference type="ARBA" id="ARBA00022692"/>
    </source>
</evidence>
<evidence type="ECO:0000256" key="9">
    <source>
        <dbReference type="HAMAP-Rule" id="MF_01148"/>
    </source>
</evidence>
<protein>
    <recommendedName>
        <fullName evidence="9">Apolipoprotein N-acyltransferase</fullName>
        <shortName evidence="9">ALP N-acyltransferase</shortName>
        <ecNumber evidence="9">2.3.1.269</ecNumber>
    </recommendedName>
</protein>
<evidence type="ECO:0000256" key="8">
    <source>
        <dbReference type="ARBA" id="ARBA00023315"/>
    </source>
</evidence>
<keyword evidence="7 9" id="KW-0472">Membrane</keyword>
<accession>A0AAT9FSC0</accession>
<gene>
    <name evidence="11" type="primary">lnt_2</name>
    <name evidence="9" type="synonym">lnt</name>
    <name evidence="11" type="ORF">NT6N_39380</name>
</gene>
<dbReference type="SUPFAM" id="SSF56317">
    <property type="entry name" value="Carbon-nitrogen hydrolase"/>
    <property type="match status" value="1"/>
</dbReference>
<dbReference type="PANTHER" id="PTHR38686:SF1">
    <property type="entry name" value="APOLIPOPROTEIN N-ACYLTRANSFERASE"/>
    <property type="match status" value="1"/>
</dbReference>
<sequence>MNIGIRLLLVIVSAGLGILVFPPYGMAAFAVIAWVPLLFALRDAKPSQAMYLGLLHGGIFYGVTMSWLRDVFASAPHMVVPLVMIMALFTAFFNRGYVIAQKRYGAGWASALFASCWWLTMEFYRSEIFYLKFPWMTPGTGLGPTCISPVLGVSGASFFLILAAALICQKKRHIIAGAILMVGLLVAPIIQNHKASPENTSVRIAAVQSEGAMIEEYMELTRTVTSEGEKTVDVIIWPEYALPFDIKKNVLRNRQLSKFAKETDAVMVVGTQTAAPDDAWRNTALTLDGESFLGEHYKNHTVHFFDDGLAGTEAKAVQTVHGKIGTPICFDSDYQDVIRRMTKDGAEFFAIPSMDAIHWGEMEHYQHAELFRHRAAENGRWIAVAATSGMTQVIDPNGNRVVSIPIIDEGVLTAEIGKDHRLTIYTRIGWLFPWIITCAGAVWMIALAAAGVISRRRDRLGDT</sequence>
<evidence type="ECO:0000313" key="11">
    <source>
        <dbReference type="EMBL" id="BDS08898.1"/>
    </source>
</evidence>
<comment type="subcellular location">
    <subcellularLocation>
        <location evidence="1 9">Cell membrane</location>
        <topology evidence="1 9">Multi-pass membrane protein</topology>
    </subcellularLocation>
</comment>
<dbReference type="InterPro" id="IPR036526">
    <property type="entry name" value="C-N_Hydrolase_sf"/>
</dbReference>
<keyword evidence="3 9" id="KW-1003">Cell membrane</keyword>
<feature type="transmembrane region" description="Helical" evidence="9">
    <location>
        <begin position="49"/>
        <end position="68"/>
    </location>
</feature>
<evidence type="ECO:0000256" key="2">
    <source>
        <dbReference type="ARBA" id="ARBA00010065"/>
    </source>
</evidence>
<dbReference type="PANTHER" id="PTHR38686">
    <property type="entry name" value="APOLIPOPROTEIN N-ACYLTRANSFERASE"/>
    <property type="match status" value="1"/>
</dbReference>
<proteinExistence type="inferred from homology"/>
<feature type="domain" description="CN hydrolase" evidence="10">
    <location>
        <begin position="202"/>
        <end position="418"/>
    </location>
</feature>
<feature type="transmembrane region" description="Helical" evidence="9">
    <location>
        <begin position="105"/>
        <end position="121"/>
    </location>
</feature>
<dbReference type="Gene3D" id="3.60.110.10">
    <property type="entry name" value="Carbon-nitrogen hydrolase"/>
    <property type="match status" value="1"/>
</dbReference>
<keyword evidence="4 9" id="KW-0808">Transferase</keyword>
<dbReference type="EC" id="2.3.1.269" evidence="9"/>
<evidence type="ECO:0000256" key="4">
    <source>
        <dbReference type="ARBA" id="ARBA00022679"/>
    </source>
</evidence>
<dbReference type="InterPro" id="IPR003010">
    <property type="entry name" value="C-N_Hydrolase"/>
</dbReference>
<evidence type="ECO:0000256" key="3">
    <source>
        <dbReference type="ARBA" id="ARBA00022475"/>
    </source>
</evidence>
<name>A0AAT9FSC0_9BACT</name>